<comment type="caution">
    <text evidence="2">The sequence shown here is derived from an EMBL/GenBank/DDBJ whole genome shotgun (WGS) entry which is preliminary data.</text>
</comment>
<feature type="non-terminal residue" evidence="2">
    <location>
        <position position="1"/>
    </location>
</feature>
<feature type="transmembrane region" description="Helical" evidence="1">
    <location>
        <begin position="48"/>
        <end position="68"/>
    </location>
</feature>
<reference evidence="2 3" key="1">
    <citation type="submission" date="2019-08" db="EMBL/GenBank/DDBJ databases">
        <title>100 year-old enigma solved: identification of Planctomyces bekefii, the type genus and species of the phylum Planctomycetes.</title>
        <authorList>
            <person name="Svetlana D.N."/>
            <person name="Overmann J."/>
        </authorList>
    </citation>
    <scope>NUCLEOTIDE SEQUENCE [LARGE SCALE GENOMIC DNA]</scope>
    <source>
        <strain evidence="2">Phe10_nw2017</strain>
    </source>
</reference>
<gene>
    <name evidence="2" type="ORF">E3A20_14670</name>
</gene>
<sequence length="256" mass="28763">GDGGGGKQSDLDRISQNEQSQGTDYEIAVVRVLAMEGRCVIRLRRWGAGLLIGGYLLLLSWGIVGHALKIPAAGNTLGYFVVWDMFCGWQAFDNRTHFIAEDSAGNYYRVQEPWGAFQPFGHVDRVNYDVSNQLAPRHIRNVLAHTDHPPIDRVYVVQEVWPKQFNVPDRLWSNYFHEPKDQQSYFNLRAICAADGSLIESNPDWYVAQGLKSIADNPRLRTQAQGASPFYNTFFNPRMSSESNSSFSTADGGLTN</sequence>
<protein>
    <submittedName>
        <fullName evidence="2">Uncharacterized protein</fullName>
    </submittedName>
</protein>
<dbReference type="Proteomes" id="UP000321083">
    <property type="component" value="Unassembled WGS sequence"/>
</dbReference>
<evidence type="ECO:0000313" key="2">
    <source>
        <dbReference type="EMBL" id="TWW09402.1"/>
    </source>
</evidence>
<evidence type="ECO:0000313" key="3">
    <source>
        <dbReference type="Proteomes" id="UP000321083"/>
    </source>
</evidence>
<dbReference type="AlphaFoldDB" id="A0A5C6M5Y2"/>
<keyword evidence="1" id="KW-0812">Transmembrane</keyword>
<keyword evidence="1" id="KW-1133">Transmembrane helix</keyword>
<evidence type="ECO:0000256" key="1">
    <source>
        <dbReference type="SAM" id="Phobius"/>
    </source>
</evidence>
<organism evidence="2 3">
    <name type="scientific">Planctomyces bekefii</name>
    <dbReference type="NCBI Taxonomy" id="1653850"/>
    <lineage>
        <taxon>Bacteria</taxon>
        <taxon>Pseudomonadati</taxon>
        <taxon>Planctomycetota</taxon>
        <taxon>Planctomycetia</taxon>
        <taxon>Planctomycetales</taxon>
        <taxon>Planctomycetaceae</taxon>
        <taxon>Planctomyces</taxon>
    </lineage>
</organism>
<accession>A0A5C6M5Y2</accession>
<proteinExistence type="predicted"/>
<dbReference type="EMBL" id="SRHE01000285">
    <property type="protein sequence ID" value="TWW09402.1"/>
    <property type="molecule type" value="Genomic_DNA"/>
</dbReference>
<keyword evidence="1" id="KW-0472">Membrane</keyword>
<keyword evidence="3" id="KW-1185">Reference proteome</keyword>
<reference evidence="2 3" key="2">
    <citation type="submission" date="2019-08" db="EMBL/GenBank/DDBJ databases">
        <authorList>
            <person name="Henke P."/>
        </authorList>
    </citation>
    <scope>NUCLEOTIDE SEQUENCE [LARGE SCALE GENOMIC DNA]</scope>
    <source>
        <strain evidence="2">Phe10_nw2017</strain>
    </source>
</reference>
<name>A0A5C6M5Y2_9PLAN</name>